<dbReference type="InterPro" id="IPR036388">
    <property type="entry name" value="WH-like_DNA-bd_sf"/>
</dbReference>
<dbReference type="SUPFAM" id="SSF53335">
    <property type="entry name" value="S-adenosyl-L-methionine-dependent methyltransferases"/>
    <property type="match status" value="1"/>
</dbReference>
<dbReference type="EMBL" id="JBHSFN010000009">
    <property type="protein sequence ID" value="MFC4587691.1"/>
    <property type="molecule type" value="Genomic_DNA"/>
</dbReference>
<dbReference type="Proteomes" id="UP001595891">
    <property type="component" value="Unassembled WGS sequence"/>
</dbReference>
<dbReference type="GO" id="GO:0032259">
    <property type="term" value="P:methylation"/>
    <property type="evidence" value="ECO:0007669"/>
    <property type="project" value="UniProtKB-KW"/>
</dbReference>
<reference evidence="7" key="1">
    <citation type="journal article" date="2019" name="Int. J. Syst. Evol. Microbiol.">
        <title>The Global Catalogue of Microorganisms (GCM) 10K type strain sequencing project: providing services to taxonomists for standard genome sequencing and annotation.</title>
        <authorList>
            <consortium name="The Broad Institute Genomics Platform"/>
            <consortium name="The Broad Institute Genome Sequencing Center for Infectious Disease"/>
            <person name="Wu L."/>
            <person name="Ma J."/>
        </authorList>
    </citation>
    <scope>NUCLEOTIDE SEQUENCE [LARGE SCALE GENOMIC DNA]</scope>
    <source>
        <strain evidence="7">CCUG 49560</strain>
    </source>
</reference>
<protein>
    <submittedName>
        <fullName evidence="6">Methyltransferase</fullName>
    </submittedName>
</protein>
<keyword evidence="7" id="KW-1185">Reference proteome</keyword>
<dbReference type="PIRSF" id="PIRSF005739">
    <property type="entry name" value="O-mtase"/>
    <property type="match status" value="1"/>
</dbReference>
<dbReference type="Gene3D" id="1.10.10.10">
    <property type="entry name" value="Winged helix-like DNA-binding domain superfamily/Winged helix DNA-binding domain"/>
    <property type="match status" value="1"/>
</dbReference>
<dbReference type="GO" id="GO:0008168">
    <property type="term" value="F:methyltransferase activity"/>
    <property type="evidence" value="ECO:0007669"/>
    <property type="project" value="UniProtKB-KW"/>
</dbReference>
<dbReference type="InterPro" id="IPR016461">
    <property type="entry name" value="COMT-like"/>
</dbReference>
<dbReference type="InterPro" id="IPR012967">
    <property type="entry name" value="COMT_dimerisation"/>
</dbReference>
<feature type="domain" description="O-methyltransferase dimerisation" evidence="5">
    <location>
        <begin position="29"/>
        <end position="84"/>
    </location>
</feature>
<dbReference type="PANTHER" id="PTHR43712:SF2">
    <property type="entry name" value="O-METHYLTRANSFERASE CICE"/>
    <property type="match status" value="1"/>
</dbReference>
<dbReference type="Pfam" id="PF08100">
    <property type="entry name" value="Dimerisation"/>
    <property type="match status" value="1"/>
</dbReference>
<dbReference type="PANTHER" id="PTHR43712">
    <property type="entry name" value="PUTATIVE (AFU_ORTHOLOGUE AFUA_4G14580)-RELATED"/>
    <property type="match status" value="1"/>
</dbReference>
<evidence type="ECO:0000256" key="3">
    <source>
        <dbReference type="ARBA" id="ARBA00022691"/>
    </source>
</evidence>
<dbReference type="InterPro" id="IPR036390">
    <property type="entry name" value="WH_DNA-bd_sf"/>
</dbReference>
<dbReference type="Gene3D" id="3.40.50.150">
    <property type="entry name" value="Vaccinia Virus protein VP39"/>
    <property type="match status" value="1"/>
</dbReference>
<proteinExistence type="predicted"/>
<dbReference type="RefSeq" id="WP_262840416.1">
    <property type="nucleotide sequence ID" value="NZ_JANZYP010000001.1"/>
</dbReference>
<sequence length="349" mass="36453">MGGDEGVERGRVSEWQAAWEVLGPVIDLVTPMAVRVAATLGLSDLMAGEVVPVAELARRSGTDEDALGRLLRHLVGRGVYAEPEPGGFAVNGPAALLAAGHPAGMRERLDLEGFGGQMDLAFTGLLHTVRTGRPAWESVFGAPFWRHLAANPRLGASFDAMMASGADALADAVSGVDWSGVRHVVDVGGGVGAFLAEVLGAGPGVRGTLVDLPETVEGGRRYLAGRGLEGRCAFSGQSFFDPLPVGGDVYVLRRVVHDWGDEEASLVLRRCAEAAGRRGRVVVIETHGGFGDDRAMFAEMDLRMLVLSGGRERSVEDYVALAEGAGLGLAGVRDTPLGHVVLDCVPVGS</sequence>
<evidence type="ECO:0000256" key="1">
    <source>
        <dbReference type="ARBA" id="ARBA00022603"/>
    </source>
</evidence>
<evidence type="ECO:0000256" key="2">
    <source>
        <dbReference type="ARBA" id="ARBA00022679"/>
    </source>
</evidence>
<dbReference type="InterPro" id="IPR001077">
    <property type="entry name" value="COMT_C"/>
</dbReference>
<accession>A0ABV9EDT5</accession>
<dbReference type="PROSITE" id="PS51683">
    <property type="entry name" value="SAM_OMT_II"/>
    <property type="match status" value="1"/>
</dbReference>
<evidence type="ECO:0000313" key="7">
    <source>
        <dbReference type="Proteomes" id="UP001595891"/>
    </source>
</evidence>
<evidence type="ECO:0000259" key="5">
    <source>
        <dbReference type="Pfam" id="PF08100"/>
    </source>
</evidence>
<evidence type="ECO:0000313" key="6">
    <source>
        <dbReference type="EMBL" id="MFC4587691.1"/>
    </source>
</evidence>
<organism evidence="6 7">
    <name type="scientific">Sphaerisporangium corydalis</name>
    <dbReference type="NCBI Taxonomy" id="1441875"/>
    <lineage>
        <taxon>Bacteria</taxon>
        <taxon>Bacillati</taxon>
        <taxon>Actinomycetota</taxon>
        <taxon>Actinomycetes</taxon>
        <taxon>Streptosporangiales</taxon>
        <taxon>Streptosporangiaceae</taxon>
        <taxon>Sphaerisporangium</taxon>
    </lineage>
</organism>
<dbReference type="InterPro" id="IPR029063">
    <property type="entry name" value="SAM-dependent_MTases_sf"/>
</dbReference>
<dbReference type="Gene3D" id="1.10.287.1350">
    <property type="match status" value="1"/>
</dbReference>
<name>A0ABV9EDT5_9ACTN</name>
<gene>
    <name evidence="6" type="ORF">ACFO8L_16470</name>
</gene>
<comment type="caution">
    <text evidence="6">The sequence shown here is derived from an EMBL/GenBank/DDBJ whole genome shotgun (WGS) entry which is preliminary data.</text>
</comment>
<dbReference type="Pfam" id="PF00891">
    <property type="entry name" value="Methyltransf_2"/>
    <property type="match status" value="1"/>
</dbReference>
<keyword evidence="1 6" id="KW-0489">Methyltransferase</keyword>
<dbReference type="SUPFAM" id="SSF46785">
    <property type="entry name" value="Winged helix' DNA-binding domain"/>
    <property type="match status" value="1"/>
</dbReference>
<keyword evidence="2" id="KW-0808">Transferase</keyword>
<evidence type="ECO:0000259" key="4">
    <source>
        <dbReference type="Pfam" id="PF00891"/>
    </source>
</evidence>
<keyword evidence="3" id="KW-0949">S-adenosyl-L-methionine</keyword>
<feature type="domain" description="O-methyltransferase C-terminal" evidence="4">
    <location>
        <begin position="124"/>
        <end position="326"/>
    </location>
</feature>